<evidence type="ECO:0000256" key="8">
    <source>
        <dbReference type="SAM" id="Phobius"/>
    </source>
</evidence>
<feature type="region of interest" description="Disordered" evidence="7">
    <location>
        <begin position="448"/>
        <end position="475"/>
    </location>
</feature>
<feature type="transmembrane region" description="Helical" evidence="8">
    <location>
        <begin position="263"/>
        <end position="284"/>
    </location>
</feature>
<evidence type="ECO:0000313" key="10">
    <source>
        <dbReference type="EMBL" id="HIU35154.1"/>
    </source>
</evidence>
<dbReference type="GO" id="GO:0016780">
    <property type="term" value="F:phosphotransferase activity, for other substituted phosphate groups"/>
    <property type="evidence" value="ECO:0007669"/>
    <property type="project" value="TreeGrafter"/>
</dbReference>
<feature type="domain" description="Bacterial sugar transferase" evidence="9">
    <location>
        <begin position="258"/>
        <end position="435"/>
    </location>
</feature>
<dbReference type="EMBL" id="DVMW01000008">
    <property type="protein sequence ID" value="HIU35154.1"/>
    <property type="molecule type" value="Genomic_DNA"/>
</dbReference>
<keyword evidence="5 8" id="KW-1133">Transmembrane helix</keyword>
<organism evidence="10 11">
    <name type="scientific">Candidatus Fimenecus excrementigallinarum</name>
    <dbReference type="NCBI Taxonomy" id="2840816"/>
    <lineage>
        <taxon>Bacteria</taxon>
        <taxon>Bacillati</taxon>
        <taxon>Bacillota</taxon>
        <taxon>Clostridia</taxon>
        <taxon>Candidatus Fimenecus</taxon>
    </lineage>
</organism>
<dbReference type="Proteomes" id="UP000824071">
    <property type="component" value="Unassembled WGS sequence"/>
</dbReference>
<comment type="subcellular location">
    <subcellularLocation>
        <location evidence="1">Membrane</location>
        <topology evidence="1">Multi-pass membrane protein</topology>
    </subcellularLocation>
</comment>
<comment type="caution">
    <text evidence="10">The sequence shown here is derived from an EMBL/GenBank/DDBJ whole genome shotgun (WGS) entry which is preliminary data.</text>
</comment>
<dbReference type="InterPro" id="IPR003362">
    <property type="entry name" value="Bact_transf"/>
</dbReference>
<reference evidence="10" key="1">
    <citation type="submission" date="2020-10" db="EMBL/GenBank/DDBJ databases">
        <authorList>
            <person name="Gilroy R."/>
        </authorList>
    </citation>
    <scope>NUCLEOTIDE SEQUENCE</scope>
    <source>
        <strain evidence="10">ChiGjej1B1-19959</strain>
    </source>
</reference>
<evidence type="ECO:0000313" key="11">
    <source>
        <dbReference type="Proteomes" id="UP000824071"/>
    </source>
</evidence>
<proteinExistence type="inferred from homology"/>
<keyword evidence="6 8" id="KW-0472">Membrane</keyword>
<evidence type="ECO:0000256" key="5">
    <source>
        <dbReference type="ARBA" id="ARBA00022989"/>
    </source>
</evidence>
<keyword evidence="3" id="KW-0808">Transferase</keyword>
<sequence length="475" mass="54486">MKILKKFQKTIVLLLKLLLFFCLFAIFFLIFANENEWLLHASRTTAITMLTFAVLGVALMSVYGGYKIGVYKSKPIIHSMTLATFFTDIITHLQLCIMNTNPANNPTFRYENVHLLLLVMLLQFVVIVFFAYFGNFVYFTINSPEKCCVVTSSKYALNSIVPKILKYKKQYRITDMVLYTDERLFDIINRCDTVFLYDVPMTTRTMLEEYCYAKNKNIYFNFEMCDVVSLRGRTSILDDKPLVESHVGGLTAEQAIVKRAMDLFISAIGLLVSSPVMLVCAIAIKAEDGGKVFFKQKRATKGGRVFEVYKFRTMREAGSVNRSVTEDDDRITRVGRILRKFRIDELPQIINIFKGEMSVVGPRPEMLENVDEYTQALPEFSYRLRVKAGLTGYAQIMGKYNTSPKDKLVMDLMYIEHYSIWNDIKLILQTLTVFLKASDSTEAFKHGDGYDFFTTEPEDDLTNGQDEAPQDEPEA</sequence>
<feature type="transmembrane region" description="Helical" evidence="8">
    <location>
        <begin position="44"/>
        <end position="64"/>
    </location>
</feature>
<feature type="transmembrane region" description="Helical" evidence="8">
    <location>
        <begin position="76"/>
        <end position="95"/>
    </location>
</feature>
<dbReference type="PANTHER" id="PTHR30576">
    <property type="entry name" value="COLANIC BIOSYNTHESIS UDP-GLUCOSE LIPID CARRIER TRANSFERASE"/>
    <property type="match status" value="1"/>
</dbReference>
<evidence type="ECO:0000256" key="6">
    <source>
        <dbReference type="ARBA" id="ARBA00023136"/>
    </source>
</evidence>
<evidence type="ECO:0000256" key="2">
    <source>
        <dbReference type="ARBA" id="ARBA00006464"/>
    </source>
</evidence>
<dbReference type="InterPro" id="IPR017475">
    <property type="entry name" value="EPS_sugar_tfrase"/>
</dbReference>
<dbReference type="NCBIfam" id="TIGR03025">
    <property type="entry name" value="EPS_sugtrans"/>
    <property type="match status" value="1"/>
</dbReference>
<evidence type="ECO:0000256" key="1">
    <source>
        <dbReference type="ARBA" id="ARBA00004141"/>
    </source>
</evidence>
<feature type="transmembrane region" description="Helical" evidence="8">
    <location>
        <begin position="12"/>
        <end position="32"/>
    </location>
</feature>
<protein>
    <submittedName>
        <fullName evidence="10">Exopolysaccharide biosynthesis polyprenyl glycosylphosphotransferase</fullName>
    </submittedName>
</protein>
<evidence type="ECO:0000256" key="7">
    <source>
        <dbReference type="SAM" id="MobiDB-lite"/>
    </source>
</evidence>
<gene>
    <name evidence="10" type="ORF">IAC53_00915</name>
</gene>
<dbReference type="AlphaFoldDB" id="A0A9D1LCZ0"/>
<keyword evidence="4 8" id="KW-0812">Transmembrane</keyword>
<dbReference type="Pfam" id="PF02397">
    <property type="entry name" value="Bac_transf"/>
    <property type="match status" value="1"/>
</dbReference>
<comment type="similarity">
    <text evidence="2">Belongs to the bacterial sugar transferase family.</text>
</comment>
<accession>A0A9D1LCZ0</accession>
<evidence type="ECO:0000256" key="3">
    <source>
        <dbReference type="ARBA" id="ARBA00022679"/>
    </source>
</evidence>
<reference evidence="10" key="2">
    <citation type="journal article" date="2021" name="PeerJ">
        <title>Extensive microbial diversity within the chicken gut microbiome revealed by metagenomics and culture.</title>
        <authorList>
            <person name="Gilroy R."/>
            <person name="Ravi A."/>
            <person name="Getino M."/>
            <person name="Pursley I."/>
            <person name="Horton D.L."/>
            <person name="Alikhan N.F."/>
            <person name="Baker D."/>
            <person name="Gharbi K."/>
            <person name="Hall N."/>
            <person name="Watson M."/>
            <person name="Adriaenssens E.M."/>
            <person name="Foster-Nyarko E."/>
            <person name="Jarju S."/>
            <person name="Secka A."/>
            <person name="Antonio M."/>
            <person name="Oren A."/>
            <person name="Chaudhuri R.R."/>
            <person name="La Ragione R."/>
            <person name="Hildebrand F."/>
            <person name="Pallen M.J."/>
        </authorList>
    </citation>
    <scope>NUCLEOTIDE SEQUENCE</scope>
    <source>
        <strain evidence="10">ChiGjej1B1-19959</strain>
    </source>
</reference>
<dbReference type="PANTHER" id="PTHR30576:SF0">
    <property type="entry name" value="UNDECAPRENYL-PHOSPHATE N-ACETYLGALACTOSAMINYL 1-PHOSPHATE TRANSFERASE-RELATED"/>
    <property type="match status" value="1"/>
</dbReference>
<evidence type="ECO:0000259" key="9">
    <source>
        <dbReference type="Pfam" id="PF02397"/>
    </source>
</evidence>
<feature type="transmembrane region" description="Helical" evidence="8">
    <location>
        <begin position="115"/>
        <end position="138"/>
    </location>
</feature>
<name>A0A9D1LCZ0_9FIRM</name>
<evidence type="ECO:0000256" key="4">
    <source>
        <dbReference type="ARBA" id="ARBA00022692"/>
    </source>
</evidence>
<dbReference type="GO" id="GO:0016020">
    <property type="term" value="C:membrane"/>
    <property type="evidence" value="ECO:0007669"/>
    <property type="project" value="UniProtKB-SubCell"/>
</dbReference>